<feature type="domain" description="FAS1" evidence="2">
    <location>
        <begin position="16"/>
        <end position="174"/>
    </location>
</feature>
<dbReference type="EMBL" id="JAAOAN010000162">
    <property type="protein sequence ID" value="KAF5718618.1"/>
    <property type="molecule type" value="Genomic_DNA"/>
</dbReference>
<dbReference type="SUPFAM" id="SSF82153">
    <property type="entry name" value="FAS1 domain"/>
    <property type="match status" value="2"/>
</dbReference>
<feature type="signal peptide" evidence="1">
    <location>
        <begin position="1"/>
        <end position="15"/>
    </location>
</feature>
<dbReference type="SMART" id="SM00554">
    <property type="entry name" value="FAS1"/>
    <property type="match status" value="2"/>
</dbReference>
<dbReference type="Gene3D" id="1.20.58.320">
    <property type="entry name" value="TPR-like"/>
    <property type="match status" value="1"/>
</dbReference>
<name>A0A8H6DI26_9HYPO</name>
<evidence type="ECO:0000313" key="4">
    <source>
        <dbReference type="Proteomes" id="UP000544331"/>
    </source>
</evidence>
<feature type="chain" id="PRO_5034192546" evidence="1">
    <location>
        <begin position="16"/>
        <end position="776"/>
    </location>
</feature>
<evidence type="ECO:0000259" key="2">
    <source>
        <dbReference type="PROSITE" id="PS50213"/>
    </source>
</evidence>
<dbReference type="GO" id="GO:0000329">
    <property type="term" value="C:fungal-type vacuole membrane"/>
    <property type="evidence" value="ECO:0007669"/>
    <property type="project" value="TreeGrafter"/>
</dbReference>
<dbReference type="Pfam" id="PF02469">
    <property type="entry name" value="Fasciclin"/>
    <property type="match status" value="2"/>
</dbReference>
<keyword evidence="4" id="KW-1185">Reference proteome</keyword>
<proteinExistence type="predicted"/>
<reference evidence="3 4" key="1">
    <citation type="submission" date="2020-05" db="EMBL/GenBank/DDBJ databases">
        <title>Identification and distribution of gene clusters putatively required for synthesis of sphingolipid metabolism inhibitors in phylogenetically diverse species of the filamentous fungus Fusarium.</title>
        <authorList>
            <person name="Kim H.-S."/>
            <person name="Busman M."/>
            <person name="Brown D.W."/>
            <person name="Divon H."/>
            <person name="Uhlig S."/>
            <person name="Proctor R.H."/>
        </authorList>
    </citation>
    <scope>NUCLEOTIDE SEQUENCE [LARGE SCALE GENOMIC DNA]</scope>
    <source>
        <strain evidence="3 4">NRRL 66235</strain>
    </source>
</reference>
<dbReference type="Gene3D" id="2.30.180.10">
    <property type="entry name" value="FAS1 domain"/>
    <property type="match status" value="2"/>
</dbReference>
<dbReference type="InterPro" id="IPR010323">
    <property type="entry name" value="DUF924"/>
</dbReference>
<dbReference type="SUPFAM" id="SSF48452">
    <property type="entry name" value="TPR-like"/>
    <property type="match status" value="1"/>
</dbReference>
<dbReference type="InterPro" id="IPR011990">
    <property type="entry name" value="TPR-like_helical_dom_sf"/>
</dbReference>
<evidence type="ECO:0000256" key="1">
    <source>
        <dbReference type="SAM" id="SignalP"/>
    </source>
</evidence>
<dbReference type="Gene3D" id="1.25.40.10">
    <property type="entry name" value="Tetratricopeptide repeat domain"/>
    <property type="match status" value="1"/>
</dbReference>
<dbReference type="PROSITE" id="PS50213">
    <property type="entry name" value="FAS1"/>
    <property type="match status" value="2"/>
</dbReference>
<dbReference type="GO" id="GO:0016236">
    <property type="term" value="P:macroautophagy"/>
    <property type="evidence" value="ECO:0007669"/>
    <property type="project" value="TreeGrafter"/>
</dbReference>
<dbReference type="PANTHER" id="PTHR10900">
    <property type="entry name" value="PERIOSTIN-RELATED"/>
    <property type="match status" value="1"/>
</dbReference>
<dbReference type="InterPro" id="IPR050904">
    <property type="entry name" value="Adhesion/Biosynth-related"/>
</dbReference>
<protein>
    <submittedName>
        <fullName evidence="3">Transforming growth factor-beta-induced ig-h3</fullName>
    </submittedName>
</protein>
<gene>
    <name evidence="3" type="ORF">FMUND_5199</name>
</gene>
<evidence type="ECO:0000313" key="3">
    <source>
        <dbReference type="EMBL" id="KAF5718618.1"/>
    </source>
</evidence>
<sequence>MKFLNLAALASAVVAQSDLASILSSQSDLSTLAELLALVPDIAETLASASNITIFAPTNEAFASVPRDIPEGEAISQRNDTIAIGALLSNHVFKGYYPAKVATDIPVFVQSLLDSSFVNYRQPFGNFTGGQYNGIVKDGDDVVVISGEETLSYVTEADIKVGDSVIIHKVDKPLSFGAPLQLFTRRDNLLNFNAALNAADLPYNFGNLDRDSSTLVNISDFTVFIPNDPAFEAIGSVLESADLKALQEVLKYHLVDDVLFSTDLANVSVPSLQGADLTFTVAEDGSAWVNGAKILFTNVLLFNGVAHVIDGVLNPADDPFDRADLKPAAEADDRLAFPGATPVPKLPFSVISYADDSQPTYTTPELLKTLKAIDVSALATATATADATTGAGEATPTPTGVTPVVNAASSKFVAGGASVFAVLIAVLMNKFLPSFCSCIIPQTLNTARRLACWSFFIFICYWSAEWISDHKGAISQLPLASTLVAAPTRLYQQYLPGGKPFSSSTFKLQEQSQPMNMDSQAKDLDGLKEHLTHDKLDELRNFWFEHIPEEANRIIAPRELQMRWFFTDKEFDNVCVTRFSPILEAIRNAGVTSAHELLSVAQPRNSLDWLSLVILLDQIPRNSYRGEKSSICFTYFDPIAQQVALEAIKQGIPDKAPEIRWVFSHRTWFYTPLMHSEDISAHEKAVAAYDRIYQDILSLIEGTGGADEYERKAREVVQADPEAAKAVGETNKMFEEKHRVIVERFGRYPHRNKALGREATPAEVEFLESGGDTFGS</sequence>
<dbReference type="PANTHER" id="PTHR10900:SF77">
    <property type="entry name" value="FI19380P1"/>
    <property type="match status" value="1"/>
</dbReference>
<dbReference type="AlphaFoldDB" id="A0A8H6DI26"/>
<feature type="domain" description="FAS1" evidence="2">
    <location>
        <begin position="176"/>
        <end position="313"/>
    </location>
</feature>
<comment type="caution">
    <text evidence="3">The sequence shown here is derived from an EMBL/GenBank/DDBJ whole genome shotgun (WGS) entry which is preliminary data.</text>
</comment>
<keyword evidence="1" id="KW-0732">Signal</keyword>
<accession>A0A8H6DI26</accession>
<dbReference type="OrthoDB" id="414698at2759"/>
<dbReference type="Proteomes" id="UP000544331">
    <property type="component" value="Unassembled WGS sequence"/>
</dbReference>
<dbReference type="Pfam" id="PF06041">
    <property type="entry name" value="DUF924"/>
    <property type="match status" value="1"/>
</dbReference>
<dbReference type="InterPro" id="IPR000782">
    <property type="entry name" value="FAS1_domain"/>
</dbReference>
<organism evidence="3 4">
    <name type="scientific">Fusarium mundagurra</name>
    <dbReference type="NCBI Taxonomy" id="1567541"/>
    <lineage>
        <taxon>Eukaryota</taxon>
        <taxon>Fungi</taxon>
        <taxon>Dikarya</taxon>
        <taxon>Ascomycota</taxon>
        <taxon>Pezizomycotina</taxon>
        <taxon>Sordariomycetes</taxon>
        <taxon>Hypocreomycetidae</taxon>
        <taxon>Hypocreales</taxon>
        <taxon>Nectriaceae</taxon>
        <taxon>Fusarium</taxon>
        <taxon>Fusarium fujikuroi species complex</taxon>
    </lineage>
</organism>
<dbReference type="InterPro" id="IPR036378">
    <property type="entry name" value="FAS1_dom_sf"/>
</dbReference>